<evidence type="ECO:0000256" key="1">
    <source>
        <dbReference type="SAM" id="SignalP"/>
    </source>
</evidence>
<proteinExistence type="predicted"/>
<sequence length="405" mass="45542">MGKMSYATCSILILFSLYFAQTINGQTCQGKSQYDSCSSNSACGCLPLSISDDVSICAVLGVSCSRLQTCQSPGDACERADHVCVRHPRCNSLTPVCYPLTMIDQRLCPPSPSTPTPSFTTTPGFPLWNTTAHPFYNSTSYPYYNSTSYPFWNTTAYPFYNSTSYPFYNSSSYPFYNSTSYPFWNTTAYPFYNSSSYPFYNSTSYPFYNSSSYPFWNTTAYPFYNSTSYPFYNSSSYPFWNTTAYPFYNSTSYPFYNSSSYPFHNSTANSLYNGTVPTSTNGYAPASVHSYYTNALTIYSGVYPGTVNKYYQAISVAVKTPGLYTFTSMSYMNTAAVLYKDGINFYYPTWNLVSSVNTFDSNQQFKLSHKLDAGTTYILVVTTIYHGQMGPFTVTASGPDYVQFY</sequence>
<organism evidence="2 3">
    <name type="scientific">Adineta ricciae</name>
    <name type="common">Rotifer</name>
    <dbReference type="NCBI Taxonomy" id="249248"/>
    <lineage>
        <taxon>Eukaryota</taxon>
        <taxon>Metazoa</taxon>
        <taxon>Spiralia</taxon>
        <taxon>Gnathifera</taxon>
        <taxon>Rotifera</taxon>
        <taxon>Eurotatoria</taxon>
        <taxon>Bdelloidea</taxon>
        <taxon>Adinetida</taxon>
        <taxon>Adinetidae</taxon>
        <taxon>Adineta</taxon>
    </lineage>
</organism>
<keyword evidence="1" id="KW-0732">Signal</keyword>
<dbReference type="PANTHER" id="PTHR21698:SF4">
    <property type="entry name" value="PROTEIN (PUTATIVE)-RELATED"/>
    <property type="match status" value="1"/>
</dbReference>
<accession>A0A814VKI7</accession>
<name>A0A814VKI7_ADIRI</name>
<evidence type="ECO:0000313" key="3">
    <source>
        <dbReference type="Proteomes" id="UP000663852"/>
    </source>
</evidence>
<feature type="signal peptide" evidence="1">
    <location>
        <begin position="1"/>
        <end position="25"/>
    </location>
</feature>
<protein>
    <submittedName>
        <fullName evidence="2">Uncharacterized protein</fullName>
    </submittedName>
</protein>
<dbReference type="AlphaFoldDB" id="A0A814VKI7"/>
<dbReference type="EMBL" id="CAJNOJ010000142">
    <property type="protein sequence ID" value="CAF1189496.1"/>
    <property type="molecule type" value="Genomic_DNA"/>
</dbReference>
<dbReference type="Proteomes" id="UP000663852">
    <property type="component" value="Unassembled WGS sequence"/>
</dbReference>
<feature type="chain" id="PRO_5032669369" evidence="1">
    <location>
        <begin position="26"/>
        <end position="405"/>
    </location>
</feature>
<dbReference type="PANTHER" id="PTHR21698">
    <property type="entry name" value="PROTEIN (PUTATIVE)-RELATED"/>
    <property type="match status" value="1"/>
</dbReference>
<gene>
    <name evidence="2" type="ORF">EDS130_LOCUS24718</name>
</gene>
<reference evidence="2" key="1">
    <citation type="submission" date="2021-02" db="EMBL/GenBank/DDBJ databases">
        <authorList>
            <person name="Nowell W R."/>
        </authorList>
    </citation>
    <scope>NUCLEOTIDE SEQUENCE</scope>
</reference>
<evidence type="ECO:0000313" key="2">
    <source>
        <dbReference type="EMBL" id="CAF1189496.1"/>
    </source>
</evidence>
<comment type="caution">
    <text evidence="2">The sequence shown here is derived from an EMBL/GenBank/DDBJ whole genome shotgun (WGS) entry which is preliminary data.</text>
</comment>